<evidence type="ECO:0000256" key="1">
    <source>
        <dbReference type="SAM" id="MobiDB-lite"/>
    </source>
</evidence>
<comment type="caution">
    <text evidence="4">The sequence shown here is derived from an EMBL/GenBank/DDBJ whole genome shotgun (WGS) entry which is preliminary data.</text>
</comment>
<reference evidence="4 5" key="1">
    <citation type="submission" date="2015-12" db="EMBL/GenBank/DDBJ databases">
        <title>Dictyostelia acquired genes for synthesis and detection of signals that induce cell-type specialization by lateral gene transfer from prokaryotes.</title>
        <authorList>
            <person name="Gloeckner G."/>
            <person name="Schaap P."/>
        </authorList>
    </citation>
    <scope>NUCLEOTIDE SEQUENCE [LARGE SCALE GENOMIC DNA]</scope>
    <source>
        <strain evidence="4 5">TK</strain>
    </source>
</reference>
<keyword evidence="2" id="KW-1133">Transmembrane helix</keyword>
<evidence type="ECO:0000313" key="5">
    <source>
        <dbReference type="Proteomes" id="UP000076078"/>
    </source>
</evidence>
<feature type="domain" description="Polymerase/histidinol phosphatase N-terminal" evidence="3">
    <location>
        <begin position="92"/>
        <end position="160"/>
    </location>
</feature>
<feature type="compositionally biased region" description="Low complexity" evidence="1">
    <location>
        <begin position="434"/>
        <end position="446"/>
    </location>
</feature>
<keyword evidence="5" id="KW-1185">Reference proteome</keyword>
<evidence type="ECO:0000313" key="4">
    <source>
        <dbReference type="EMBL" id="KYQ91081.1"/>
    </source>
</evidence>
<proteinExistence type="predicted"/>
<gene>
    <name evidence="4" type="ORF">DLAC_07985</name>
</gene>
<dbReference type="Proteomes" id="UP000076078">
    <property type="component" value="Unassembled WGS sequence"/>
</dbReference>
<dbReference type="OrthoDB" id="16564at2759"/>
<dbReference type="InParanoid" id="A0A151ZAX0"/>
<dbReference type="InterPro" id="IPR003141">
    <property type="entry name" value="Pol/His_phosphatase_N"/>
</dbReference>
<dbReference type="InterPro" id="IPR016195">
    <property type="entry name" value="Pol/histidinol_Pase-like"/>
</dbReference>
<dbReference type="OMA" id="LSPWIYI"/>
<evidence type="ECO:0000256" key="2">
    <source>
        <dbReference type="SAM" id="Phobius"/>
    </source>
</evidence>
<dbReference type="InterPro" id="IPR052018">
    <property type="entry name" value="PHP_domain"/>
</dbReference>
<keyword evidence="2" id="KW-0472">Membrane</keyword>
<feature type="region of interest" description="Disordered" evidence="1">
    <location>
        <begin position="406"/>
        <end position="460"/>
    </location>
</feature>
<feature type="transmembrane region" description="Helical" evidence="2">
    <location>
        <begin position="24"/>
        <end position="46"/>
    </location>
</feature>
<evidence type="ECO:0000259" key="3">
    <source>
        <dbReference type="SMART" id="SM00481"/>
    </source>
</evidence>
<dbReference type="GO" id="GO:0035312">
    <property type="term" value="F:5'-3' DNA exonuclease activity"/>
    <property type="evidence" value="ECO:0007669"/>
    <property type="project" value="TreeGrafter"/>
</dbReference>
<feature type="transmembrane region" description="Helical" evidence="2">
    <location>
        <begin position="364"/>
        <end position="393"/>
    </location>
</feature>
<dbReference type="EMBL" id="LODT01000035">
    <property type="protein sequence ID" value="KYQ91081.1"/>
    <property type="molecule type" value="Genomic_DNA"/>
</dbReference>
<dbReference type="PANTHER" id="PTHR42924:SF3">
    <property type="entry name" value="POLYMERASE_HISTIDINOL PHOSPHATASE N-TERMINAL DOMAIN-CONTAINING PROTEIN"/>
    <property type="match status" value="1"/>
</dbReference>
<name>A0A151ZAX0_TIELA</name>
<organism evidence="4 5">
    <name type="scientific">Tieghemostelium lacteum</name>
    <name type="common">Slime mold</name>
    <name type="synonym">Dictyostelium lacteum</name>
    <dbReference type="NCBI Taxonomy" id="361077"/>
    <lineage>
        <taxon>Eukaryota</taxon>
        <taxon>Amoebozoa</taxon>
        <taxon>Evosea</taxon>
        <taxon>Eumycetozoa</taxon>
        <taxon>Dictyostelia</taxon>
        <taxon>Dictyosteliales</taxon>
        <taxon>Raperosteliaceae</taxon>
        <taxon>Tieghemostelium</taxon>
    </lineage>
</organism>
<sequence>MSQWNYQLKKAFRKYINRKQLYKYLYHFVFYVLVIAFIALLGLATYNSAPRKYYGKNVKFEDNTFDVRDQWKPYIDFYGNNKTSAKDYNVILDAHSHTLESDGKLSVEDNIRWHIQNGFNAMILTDHNTNRGGLEGVRIAQEKYKNEIVVIPGQEWTNCRCHLGLIGTTKVYPKIKWPTNDEISNLIKQVHLDGGLVVLNHYPWSHWSGLKQPSMEDYKGMNIDFIEVVNGNDFDYQGYQFAKENNIRVLTGTDLHLDFRVNTWSLLNVPVDSSIDTKSQVTASYLTTEKVMESLKNKSNDITFIHSAFGHKINLKEQLQLNPVYTFLLPWILVGSYFHSFYSYGRGQYSFVNGFCEGDKVSVLYGGFASFIAWCLILFVCFEIIFILSKILFKKLLKLTRKGCKKTPTSIKDTNDSKDIEDDPSKLTIDEETSSTTSSAAETISEVNYSDTKTSGTPSQ</sequence>
<feature type="compositionally biased region" description="Basic and acidic residues" evidence="1">
    <location>
        <begin position="413"/>
        <end position="429"/>
    </location>
</feature>
<dbReference type="SUPFAM" id="SSF89550">
    <property type="entry name" value="PHP domain-like"/>
    <property type="match status" value="1"/>
</dbReference>
<dbReference type="AlphaFoldDB" id="A0A151ZAX0"/>
<dbReference type="Gene3D" id="3.20.20.140">
    <property type="entry name" value="Metal-dependent hydrolases"/>
    <property type="match status" value="1"/>
</dbReference>
<feature type="transmembrane region" description="Helical" evidence="2">
    <location>
        <begin position="324"/>
        <end position="344"/>
    </location>
</feature>
<dbReference type="SMART" id="SM00481">
    <property type="entry name" value="POLIIIAc"/>
    <property type="match status" value="1"/>
</dbReference>
<protein>
    <recommendedName>
        <fullName evidence="3">Polymerase/histidinol phosphatase N-terminal domain-containing protein</fullName>
    </recommendedName>
</protein>
<dbReference type="GO" id="GO:0004534">
    <property type="term" value="F:5'-3' RNA exonuclease activity"/>
    <property type="evidence" value="ECO:0007669"/>
    <property type="project" value="TreeGrafter"/>
</dbReference>
<dbReference type="PANTHER" id="PTHR42924">
    <property type="entry name" value="EXONUCLEASE"/>
    <property type="match status" value="1"/>
</dbReference>
<accession>A0A151ZAX0</accession>
<feature type="compositionally biased region" description="Polar residues" evidence="1">
    <location>
        <begin position="447"/>
        <end position="460"/>
    </location>
</feature>
<keyword evidence="2" id="KW-0812">Transmembrane</keyword>